<dbReference type="SUPFAM" id="SSF109998">
    <property type="entry name" value="Triger factor/SurA peptide-binding domain-like"/>
    <property type="match status" value="1"/>
</dbReference>
<dbReference type="AlphaFoldDB" id="A0A543AMP5"/>
<dbReference type="InterPro" id="IPR050245">
    <property type="entry name" value="PrsA_foldase"/>
</dbReference>
<feature type="compositionally biased region" description="Acidic residues" evidence="1">
    <location>
        <begin position="202"/>
        <end position="218"/>
    </location>
</feature>
<dbReference type="InterPro" id="IPR027304">
    <property type="entry name" value="Trigger_fact/SurA_dom_sf"/>
</dbReference>
<dbReference type="Gene3D" id="1.10.4030.10">
    <property type="entry name" value="Porin chaperone SurA, peptide-binding domain"/>
    <property type="match status" value="1"/>
</dbReference>
<dbReference type="Proteomes" id="UP000319746">
    <property type="component" value="Unassembled WGS sequence"/>
</dbReference>
<sequence>MPKKLLLSIAAVLAAFSLAACGADGEDAASEGTDQSQQGEQAMPEPDVENIPDVVAEVNGREISGEAFAESYEAQFQQLSMQAQMTGQEPNQDELKSQALDMMINSELLTMEAEDQGLSSSEEDVDELLATMAEENGLESSDALMEEFESQGLSQERVREDLHKEVLIQQVVEDLDVKEPTDDELQEMYDQQVEQLEAMNEQLEEDQAQETPSFEEMEPQLTEQATMQKENEAISGLLDELREQAEIETHI</sequence>
<dbReference type="PANTHER" id="PTHR47245">
    <property type="entry name" value="PEPTIDYLPROLYL ISOMERASE"/>
    <property type="match status" value="1"/>
</dbReference>
<keyword evidence="4" id="KW-1185">Reference proteome</keyword>
<keyword evidence="2" id="KW-0732">Signal</keyword>
<feature type="chain" id="PRO_5039478131" evidence="2">
    <location>
        <begin position="23"/>
        <end position="251"/>
    </location>
</feature>
<dbReference type="PANTHER" id="PTHR47245:SF2">
    <property type="entry name" value="PEPTIDYL-PROLYL CIS-TRANS ISOMERASE HP_0175-RELATED"/>
    <property type="match status" value="1"/>
</dbReference>
<evidence type="ECO:0000256" key="1">
    <source>
        <dbReference type="SAM" id="MobiDB-lite"/>
    </source>
</evidence>
<comment type="caution">
    <text evidence="3">The sequence shown here is derived from an EMBL/GenBank/DDBJ whole genome shotgun (WGS) entry which is preliminary data.</text>
</comment>
<feature type="region of interest" description="Disordered" evidence="1">
    <location>
        <begin position="200"/>
        <end position="224"/>
    </location>
</feature>
<evidence type="ECO:0000313" key="3">
    <source>
        <dbReference type="EMBL" id="TQL73806.1"/>
    </source>
</evidence>
<organism evidence="3 4">
    <name type="scientific">Enteractinococcus coprophilus</name>
    <dbReference type="NCBI Taxonomy" id="1027633"/>
    <lineage>
        <taxon>Bacteria</taxon>
        <taxon>Bacillati</taxon>
        <taxon>Actinomycetota</taxon>
        <taxon>Actinomycetes</taxon>
        <taxon>Micrococcales</taxon>
        <taxon>Micrococcaceae</taxon>
    </lineage>
</organism>
<feature type="region of interest" description="Disordered" evidence="1">
    <location>
        <begin position="25"/>
        <end position="50"/>
    </location>
</feature>
<accession>A0A543AMP5</accession>
<dbReference type="Pfam" id="PF13624">
    <property type="entry name" value="SurA_N_3"/>
    <property type="match status" value="1"/>
</dbReference>
<keyword evidence="3" id="KW-0413">Isomerase</keyword>
<dbReference type="EMBL" id="VFOU01000001">
    <property type="protein sequence ID" value="TQL73806.1"/>
    <property type="molecule type" value="Genomic_DNA"/>
</dbReference>
<feature type="signal peptide" evidence="2">
    <location>
        <begin position="1"/>
        <end position="22"/>
    </location>
</feature>
<dbReference type="PROSITE" id="PS51257">
    <property type="entry name" value="PROKAR_LIPOPROTEIN"/>
    <property type="match status" value="1"/>
</dbReference>
<proteinExistence type="predicted"/>
<reference evidence="3 4" key="1">
    <citation type="submission" date="2019-06" db="EMBL/GenBank/DDBJ databases">
        <title>Sequencing the genomes of 1000 actinobacteria strains.</title>
        <authorList>
            <person name="Klenk H.-P."/>
        </authorList>
    </citation>
    <scope>NUCLEOTIDE SEQUENCE [LARGE SCALE GENOMIC DNA]</scope>
    <source>
        <strain evidence="3 4">DSM 24083</strain>
    </source>
</reference>
<evidence type="ECO:0000256" key="2">
    <source>
        <dbReference type="SAM" id="SignalP"/>
    </source>
</evidence>
<protein>
    <submittedName>
        <fullName evidence="3">Peptidyl-prolyl cis-trans isomerase SurA</fullName>
    </submittedName>
</protein>
<dbReference type="RefSeq" id="WP_170200313.1">
    <property type="nucleotide sequence ID" value="NZ_BAABAN010000017.1"/>
</dbReference>
<evidence type="ECO:0000313" key="4">
    <source>
        <dbReference type="Proteomes" id="UP000319746"/>
    </source>
</evidence>
<name>A0A543AMP5_9MICC</name>
<gene>
    <name evidence="3" type="ORF">FB556_0254</name>
</gene>
<dbReference type="GO" id="GO:0016853">
    <property type="term" value="F:isomerase activity"/>
    <property type="evidence" value="ECO:0007669"/>
    <property type="project" value="UniProtKB-KW"/>
</dbReference>